<name>A0AAV7NTY8_PLEWA</name>
<dbReference type="EMBL" id="JANPWB010000012">
    <property type="protein sequence ID" value="KAJ1119535.1"/>
    <property type="molecule type" value="Genomic_DNA"/>
</dbReference>
<reference evidence="1" key="1">
    <citation type="journal article" date="2022" name="bioRxiv">
        <title>Sequencing and chromosome-scale assembly of the giantPleurodeles waltlgenome.</title>
        <authorList>
            <person name="Brown T."/>
            <person name="Elewa A."/>
            <person name="Iarovenko S."/>
            <person name="Subramanian E."/>
            <person name="Araus A.J."/>
            <person name="Petzold A."/>
            <person name="Susuki M."/>
            <person name="Suzuki K.-i.T."/>
            <person name="Hayashi T."/>
            <person name="Toyoda A."/>
            <person name="Oliveira C."/>
            <person name="Osipova E."/>
            <person name="Leigh N.D."/>
            <person name="Simon A."/>
            <person name="Yun M.H."/>
        </authorList>
    </citation>
    <scope>NUCLEOTIDE SEQUENCE</scope>
    <source>
        <strain evidence="1">20211129_DDA</strain>
        <tissue evidence="1">Liver</tissue>
    </source>
</reference>
<evidence type="ECO:0000313" key="2">
    <source>
        <dbReference type="Proteomes" id="UP001066276"/>
    </source>
</evidence>
<keyword evidence="2" id="KW-1185">Reference proteome</keyword>
<dbReference type="Proteomes" id="UP001066276">
    <property type="component" value="Chromosome 8"/>
</dbReference>
<organism evidence="1 2">
    <name type="scientific">Pleurodeles waltl</name>
    <name type="common">Iberian ribbed newt</name>
    <dbReference type="NCBI Taxonomy" id="8319"/>
    <lineage>
        <taxon>Eukaryota</taxon>
        <taxon>Metazoa</taxon>
        <taxon>Chordata</taxon>
        <taxon>Craniata</taxon>
        <taxon>Vertebrata</taxon>
        <taxon>Euteleostomi</taxon>
        <taxon>Amphibia</taxon>
        <taxon>Batrachia</taxon>
        <taxon>Caudata</taxon>
        <taxon>Salamandroidea</taxon>
        <taxon>Salamandridae</taxon>
        <taxon>Pleurodelinae</taxon>
        <taxon>Pleurodeles</taxon>
    </lineage>
</organism>
<protein>
    <submittedName>
        <fullName evidence="1">Uncharacterized protein</fullName>
    </submittedName>
</protein>
<evidence type="ECO:0000313" key="1">
    <source>
        <dbReference type="EMBL" id="KAJ1119535.1"/>
    </source>
</evidence>
<gene>
    <name evidence="1" type="ORF">NDU88_007720</name>
</gene>
<proteinExistence type="predicted"/>
<accession>A0AAV7NTY8</accession>
<comment type="caution">
    <text evidence="1">The sequence shown here is derived from an EMBL/GenBank/DDBJ whole genome shotgun (WGS) entry which is preliminary data.</text>
</comment>
<sequence>MLQLGPAGRGASSGLPGPESCWWGWWGWCLCFLQPLLPVARTLLPGKPLLLPGSLPLLPVQRWVGRNFADSEVIPLLRGWGSGALAASVDRA</sequence>
<dbReference type="AlphaFoldDB" id="A0AAV7NTY8"/>